<dbReference type="EMBL" id="KZ678610">
    <property type="protein sequence ID" value="PSR78381.1"/>
    <property type="molecule type" value="Genomic_DNA"/>
</dbReference>
<reference evidence="2 3" key="1">
    <citation type="journal article" date="2018" name="Mycol. Prog.">
        <title>Coniella lustricola, a new species from submerged detritus.</title>
        <authorList>
            <person name="Raudabaugh D.B."/>
            <person name="Iturriaga T."/>
            <person name="Carver A."/>
            <person name="Mondo S."/>
            <person name="Pangilinan J."/>
            <person name="Lipzen A."/>
            <person name="He G."/>
            <person name="Amirebrahimi M."/>
            <person name="Grigoriev I.V."/>
            <person name="Miller A.N."/>
        </authorList>
    </citation>
    <scope>NUCLEOTIDE SEQUENCE [LARGE SCALE GENOMIC DNA]</scope>
    <source>
        <strain evidence="2 3">B22-T-1</strain>
    </source>
</reference>
<name>A0A2T2ZWA4_9PEZI</name>
<evidence type="ECO:0000313" key="2">
    <source>
        <dbReference type="EMBL" id="PSR78381.1"/>
    </source>
</evidence>
<protein>
    <submittedName>
        <fullName evidence="2">Uncharacterized protein</fullName>
    </submittedName>
</protein>
<proteinExistence type="predicted"/>
<sequence length="108" mass="10650">MASQLLAKVFNKISAESAVGKLFSVACLGVEAGIVACVCTVPPPRSHGPRAKGQGPGTGAAASSQGTVVRGLVARIAGVGASRRPTWVCGGCGFLPGDCCSAVARDVP</sequence>
<dbReference type="AlphaFoldDB" id="A0A2T2ZWA4"/>
<evidence type="ECO:0000256" key="1">
    <source>
        <dbReference type="SAM" id="MobiDB-lite"/>
    </source>
</evidence>
<accession>A0A2T2ZWA4</accession>
<evidence type="ECO:0000313" key="3">
    <source>
        <dbReference type="Proteomes" id="UP000241462"/>
    </source>
</evidence>
<organism evidence="2 3">
    <name type="scientific">Coniella lustricola</name>
    <dbReference type="NCBI Taxonomy" id="2025994"/>
    <lineage>
        <taxon>Eukaryota</taxon>
        <taxon>Fungi</taxon>
        <taxon>Dikarya</taxon>
        <taxon>Ascomycota</taxon>
        <taxon>Pezizomycotina</taxon>
        <taxon>Sordariomycetes</taxon>
        <taxon>Sordariomycetidae</taxon>
        <taxon>Diaporthales</taxon>
        <taxon>Schizoparmaceae</taxon>
        <taxon>Coniella</taxon>
    </lineage>
</organism>
<dbReference type="InParanoid" id="A0A2T2ZWA4"/>
<keyword evidence="3" id="KW-1185">Reference proteome</keyword>
<feature type="region of interest" description="Disordered" evidence="1">
    <location>
        <begin position="45"/>
        <end position="64"/>
    </location>
</feature>
<dbReference type="Proteomes" id="UP000241462">
    <property type="component" value="Unassembled WGS sequence"/>
</dbReference>
<gene>
    <name evidence="2" type="ORF">BD289DRAFT_444029</name>
</gene>